<evidence type="ECO:0000256" key="2">
    <source>
        <dbReference type="ARBA" id="ARBA00022676"/>
    </source>
</evidence>
<evidence type="ECO:0000256" key="4">
    <source>
        <dbReference type="ARBA" id="ARBA00022692"/>
    </source>
</evidence>
<comment type="catalytic activity">
    <reaction evidence="8 10">
        <text>a beta-D-Man-(1-&gt;4)-beta-D-GlcNAc-(1-&gt;4)-alpha-D-GlcNAc-diphospho-di-trans,poly-cis-dolichol + GDP-alpha-D-mannose = an alpha-D-Man-(1-&gt;3)-beta-D-Man-(1-&gt;4)-beta-D-GlcNAc-(1-&gt;4)-alpha-D-GlcNAc-diphospho-di-trans,poly-cis-dolichol + GDP + H(+)</text>
        <dbReference type="Rhea" id="RHEA:29515"/>
        <dbReference type="Rhea" id="RHEA-COMP:19511"/>
        <dbReference type="Rhea" id="RHEA-COMP:19513"/>
        <dbReference type="ChEBI" id="CHEBI:15378"/>
        <dbReference type="ChEBI" id="CHEBI:57527"/>
        <dbReference type="ChEBI" id="CHEBI:58189"/>
        <dbReference type="ChEBI" id="CHEBI:58472"/>
        <dbReference type="ChEBI" id="CHEBI:132510"/>
        <dbReference type="EC" id="2.4.1.132"/>
    </reaction>
    <physiologicalReaction direction="left-to-right" evidence="8 10">
        <dbReference type="Rhea" id="RHEA:29516"/>
    </physiologicalReaction>
</comment>
<evidence type="ECO:0000313" key="14">
    <source>
        <dbReference type="EMBL" id="GLC57913.1"/>
    </source>
</evidence>
<protein>
    <recommendedName>
        <fullName evidence="10">Alpha-1,3/1,6-mannosyltransferase ALG2</fullName>
        <ecNumber evidence="10">2.4.1.132</ecNumber>
        <ecNumber evidence="10">2.4.1.257</ecNumber>
    </recommendedName>
    <alternativeName>
        <fullName evidence="10">GDP-Man:Man(1)GlcNAc(2)-PP-Dol alpha-1,3-mannosyltransferase</fullName>
    </alternativeName>
</protein>
<dbReference type="SUPFAM" id="SSF53756">
    <property type="entry name" value="UDP-Glycosyltransferase/glycogen phosphorylase"/>
    <property type="match status" value="1"/>
</dbReference>
<keyword evidence="3 10" id="KW-0808">Transferase</keyword>
<comment type="subcellular location">
    <subcellularLocation>
        <location evidence="10">Endoplasmic reticulum membrane</location>
        <topology evidence="10">Single-pass membrane protein</topology>
    </subcellularLocation>
</comment>
<reference evidence="14 15" key="1">
    <citation type="journal article" date="2023" name="Commun. Biol.">
        <title>Reorganization of the ancestral sex-determining regions during the evolution of trioecy in Pleodorina starrii.</title>
        <authorList>
            <person name="Takahashi K."/>
            <person name="Suzuki S."/>
            <person name="Kawai-Toyooka H."/>
            <person name="Yamamoto K."/>
            <person name="Hamaji T."/>
            <person name="Ootsuki R."/>
            <person name="Yamaguchi H."/>
            <person name="Kawachi M."/>
            <person name="Higashiyama T."/>
            <person name="Nozaki H."/>
        </authorList>
    </citation>
    <scope>NUCLEOTIDE SEQUENCE [LARGE SCALE GENOMIC DNA]</scope>
    <source>
        <strain evidence="14 15">NIES-4479</strain>
    </source>
</reference>
<evidence type="ECO:0000256" key="6">
    <source>
        <dbReference type="ARBA" id="ARBA00022989"/>
    </source>
</evidence>
<evidence type="ECO:0000259" key="13">
    <source>
        <dbReference type="Pfam" id="PF13439"/>
    </source>
</evidence>
<comment type="catalytic activity">
    <reaction evidence="9 10">
        <text>an alpha-D-Man-(1-&gt;3)-beta-D-Man-(1-&gt;4)-beta-D-GlcNAc-(1-&gt;4)-alpha-D-GlcNAc-diphospho-di-trans,poly-cis-dolichol + GDP-alpha-D-mannose = an alpha-D-Man-(1-&gt;3)-[alpha-D-Man-(1-&gt;6)]-beta-D-Man-(1-&gt;4)-beta-D-GlcNAc-(1-&gt;4)-alpha-D-GlcNAc-diphospho-di-trans,poly-cis-dolichol + GDP + H(+)</text>
        <dbReference type="Rhea" id="RHEA:29519"/>
        <dbReference type="Rhea" id="RHEA-COMP:19513"/>
        <dbReference type="Rhea" id="RHEA-COMP:19515"/>
        <dbReference type="ChEBI" id="CHEBI:15378"/>
        <dbReference type="ChEBI" id="CHEBI:57527"/>
        <dbReference type="ChEBI" id="CHEBI:58189"/>
        <dbReference type="ChEBI" id="CHEBI:132510"/>
        <dbReference type="ChEBI" id="CHEBI:132511"/>
        <dbReference type="EC" id="2.4.1.257"/>
    </reaction>
    <physiologicalReaction direction="left-to-right" evidence="9 10">
        <dbReference type="Rhea" id="RHEA:29520"/>
    </physiologicalReaction>
</comment>
<evidence type="ECO:0000256" key="11">
    <source>
        <dbReference type="SAM" id="MobiDB-lite"/>
    </source>
</evidence>
<gene>
    <name evidence="14" type="primary">PLEST010107</name>
    <name evidence="14" type="ORF">PLESTB_001288500</name>
</gene>
<comment type="pathway">
    <text evidence="1 10">Protein modification; protein glycosylation.</text>
</comment>
<feature type="compositionally biased region" description="Gly residues" evidence="11">
    <location>
        <begin position="464"/>
        <end position="474"/>
    </location>
</feature>
<evidence type="ECO:0000313" key="15">
    <source>
        <dbReference type="Proteomes" id="UP001165080"/>
    </source>
</evidence>
<evidence type="ECO:0000256" key="10">
    <source>
        <dbReference type="RuleBase" id="RU367136"/>
    </source>
</evidence>
<evidence type="ECO:0000256" key="8">
    <source>
        <dbReference type="ARBA" id="ARBA00045103"/>
    </source>
</evidence>
<keyword evidence="7" id="KW-0472">Membrane</keyword>
<dbReference type="PANTHER" id="PTHR45918">
    <property type="entry name" value="ALPHA-1,3/1,6-MANNOSYLTRANSFERASE ALG2"/>
    <property type="match status" value="1"/>
</dbReference>
<dbReference type="Gene3D" id="3.40.50.2000">
    <property type="entry name" value="Glycogen Phosphorylase B"/>
    <property type="match status" value="2"/>
</dbReference>
<keyword evidence="6" id="KW-1133">Transmembrane helix</keyword>
<accession>A0A9W6F6B1</accession>
<keyword evidence="2 10" id="KW-0328">Glycosyltransferase</keyword>
<feature type="domain" description="Glycosyl transferase family 1" evidence="12">
    <location>
        <begin position="298"/>
        <end position="427"/>
    </location>
</feature>
<dbReference type="EC" id="2.4.1.257" evidence="10"/>
<feature type="domain" description="Glycosyltransferase subfamily 4-like N-terminal" evidence="13">
    <location>
        <begin position="21"/>
        <end position="188"/>
    </location>
</feature>
<evidence type="ECO:0000256" key="7">
    <source>
        <dbReference type="ARBA" id="ARBA00023136"/>
    </source>
</evidence>
<name>A0A9W6F6B1_9CHLO</name>
<proteinExistence type="inferred from homology"/>
<dbReference type="PANTHER" id="PTHR45918:SF1">
    <property type="entry name" value="ALPHA-1,3_1,6-MANNOSYLTRANSFERASE ALG2"/>
    <property type="match status" value="1"/>
</dbReference>
<dbReference type="OrthoDB" id="448893at2759"/>
<organism evidence="14 15">
    <name type="scientific">Pleodorina starrii</name>
    <dbReference type="NCBI Taxonomy" id="330485"/>
    <lineage>
        <taxon>Eukaryota</taxon>
        <taxon>Viridiplantae</taxon>
        <taxon>Chlorophyta</taxon>
        <taxon>core chlorophytes</taxon>
        <taxon>Chlorophyceae</taxon>
        <taxon>CS clade</taxon>
        <taxon>Chlamydomonadales</taxon>
        <taxon>Volvocaceae</taxon>
        <taxon>Pleodorina</taxon>
    </lineage>
</organism>
<dbReference type="Pfam" id="PF13439">
    <property type="entry name" value="Glyco_transf_4"/>
    <property type="match status" value="1"/>
</dbReference>
<dbReference type="Proteomes" id="UP001165080">
    <property type="component" value="Unassembled WGS sequence"/>
</dbReference>
<dbReference type="GO" id="GO:0004378">
    <property type="term" value="F:GDP-Man:Man(1)GlcNAc(2)-PP-Dol alpha-1,3-mannosyltransferase activity"/>
    <property type="evidence" value="ECO:0007669"/>
    <property type="project" value="UniProtKB-UniRule"/>
</dbReference>
<dbReference type="GO" id="GO:0005789">
    <property type="term" value="C:endoplasmic reticulum membrane"/>
    <property type="evidence" value="ECO:0007669"/>
    <property type="project" value="UniProtKB-SubCell"/>
</dbReference>
<dbReference type="EMBL" id="BRXU01000020">
    <property type="protein sequence ID" value="GLC57913.1"/>
    <property type="molecule type" value="Genomic_DNA"/>
</dbReference>
<sequence length="488" mass="51453">MASSLPNGLRIAFIHPDLGLGGAERLVVDAATELVRSGHHVDMYTAYYDPQRCFEETKTGGFAVHTAGTWFPRHVLGRMLALCAYVRCVLVAIHIAWRCFLAGTKGSYDIIIADQVSVVVPVVKMLMPRTKVLFYCHFPDLLLTKRESALKKLYRAPLDYLEEITTGAADLILVNSNYTRGVFAQTFRRLAARAVLPSVLYPAVPIPEVSSLRSADADWRGELDPELVAFIDGGGGATFLSINRFERKKGIGLALEALHELRLAAGEDHATCSAAAVAASGGGGGGGGSGGVARDGPPRLVVAGGYDPRLPENVEHLKELREAARQLGMLDDVRFVPSFTDRQRTLLLAACRAVLYTPQHEHFGIVPLEAMAAERPVVACASGGPTESVTHGSAGFLCEPTPAAFAAAMRELLDRDAAEAMGRAARAHVEARFSRRAFGSQLDGYVRGLMLAALPAGGAVGGGAGAGAGAGGAATGAAVKGKGQAKRS</sequence>
<keyword evidence="15" id="KW-1185">Reference proteome</keyword>
<comment type="caution">
    <text evidence="14">The sequence shown here is derived from an EMBL/GenBank/DDBJ whole genome shotgun (WGS) entry which is preliminary data.</text>
</comment>
<dbReference type="InterPro" id="IPR028098">
    <property type="entry name" value="Glyco_trans_4-like_N"/>
</dbReference>
<keyword evidence="4" id="KW-0812">Transmembrane</keyword>
<evidence type="ECO:0000256" key="5">
    <source>
        <dbReference type="ARBA" id="ARBA00022824"/>
    </source>
</evidence>
<evidence type="ECO:0000256" key="9">
    <source>
        <dbReference type="ARBA" id="ARBA00045104"/>
    </source>
</evidence>
<keyword evidence="5" id="KW-0256">Endoplasmic reticulum</keyword>
<evidence type="ECO:0000256" key="1">
    <source>
        <dbReference type="ARBA" id="ARBA00004922"/>
    </source>
</evidence>
<dbReference type="InterPro" id="IPR001296">
    <property type="entry name" value="Glyco_trans_1"/>
</dbReference>
<dbReference type="InterPro" id="IPR027054">
    <property type="entry name" value="ALG2"/>
</dbReference>
<dbReference type="Pfam" id="PF00534">
    <property type="entry name" value="Glycos_transf_1"/>
    <property type="match status" value="1"/>
</dbReference>
<dbReference type="CDD" id="cd03805">
    <property type="entry name" value="GT4_ALG2-like"/>
    <property type="match status" value="1"/>
</dbReference>
<comment type="similarity">
    <text evidence="10">Belongs to the glycosyltransferase group 1 family.</text>
</comment>
<evidence type="ECO:0000259" key="12">
    <source>
        <dbReference type="Pfam" id="PF00534"/>
    </source>
</evidence>
<dbReference type="GO" id="GO:0102704">
    <property type="term" value="F:GDP-Man:Man(2)GlcNAc(2)-PP-Dol alpha-1,6-mannosyltransferase activity"/>
    <property type="evidence" value="ECO:0007669"/>
    <property type="project" value="UniProtKB-UniRule"/>
</dbReference>
<feature type="region of interest" description="Disordered" evidence="11">
    <location>
        <begin position="464"/>
        <end position="488"/>
    </location>
</feature>
<dbReference type="EC" id="2.4.1.132" evidence="10"/>
<comment type="function">
    <text evidence="10">Mannosylates Man(2)GlcNAc(2)-dolichol diphosphate and Man(1)GlcNAc(2)-dolichol diphosphate to form Man(3)GlcNAc(2)-dolichol diphosphate.</text>
</comment>
<evidence type="ECO:0000256" key="3">
    <source>
        <dbReference type="ARBA" id="ARBA00022679"/>
    </source>
</evidence>
<dbReference type="AlphaFoldDB" id="A0A9W6F6B1"/>